<evidence type="ECO:0000313" key="2">
    <source>
        <dbReference type="Proteomes" id="UP001328107"/>
    </source>
</evidence>
<accession>A0AAN5CEU6</accession>
<keyword evidence="2" id="KW-1185">Reference proteome</keyword>
<name>A0AAN5CEU6_9BILA</name>
<evidence type="ECO:0000313" key="1">
    <source>
        <dbReference type="EMBL" id="GMR41102.1"/>
    </source>
</evidence>
<reference evidence="2" key="1">
    <citation type="submission" date="2022-10" db="EMBL/GenBank/DDBJ databases">
        <title>Genome assembly of Pristionchus species.</title>
        <authorList>
            <person name="Yoshida K."/>
            <person name="Sommer R.J."/>
        </authorList>
    </citation>
    <scope>NUCLEOTIDE SEQUENCE [LARGE SCALE GENOMIC DNA]</scope>
    <source>
        <strain evidence="2">RS5460</strain>
    </source>
</reference>
<dbReference type="EMBL" id="BTRK01000003">
    <property type="protein sequence ID" value="GMR41102.1"/>
    <property type="molecule type" value="Genomic_DNA"/>
</dbReference>
<dbReference type="PANTHER" id="PTHR20905:SF30">
    <property type="entry name" value="N-ACETYLTRANSFERASE DOMAIN-CONTAINING PROTEIN"/>
    <property type="match status" value="1"/>
</dbReference>
<sequence length="140" mass="15532">IPISRSISSHLGAINSEIRKKLGDYAAQMRDNLAVTAGTYATTEWADASKTEEVLQLTEQFLQHEPQAIALNMGPLEMRPLMEHLVAKSLHTPYSLIVYDKETGKPLGFRLTSVAHRDGSLDADPVPLKIDSSRVRIFCE</sequence>
<protein>
    <submittedName>
        <fullName evidence="1">Uncharacterized protein</fullName>
    </submittedName>
</protein>
<comment type="caution">
    <text evidence="1">The sequence shown here is derived from an EMBL/GenBank/DDBJ whole genome shotgun (WGS) entry which is preliminary data.</text>
</comment>
<gene>
    <name evidence="1" type="ORF">PMAYCL1PPCAC_11297</name>
</gene>
<feature type="non-terminal residue" evidence="1">
    <location>
        <position position="1"/>
    </location>
</feature>
<organism evidence="1 2">
    <name type="scientific">Pristionchus mayeri</name>
    <dbReference type="NCBI Taxonomy" id="1317129"/>
    <lineage>
        <taxon>Eukaryota</taxon>
        <taxon>Metazoa</taxon>
        <taxon>Ecdysozoa</taxon>
        <taxon>Nematoda</taxon>
        <taxon>Chromadorea</taxon>
        <taxon>Rhabditida</taxon>
        <taxon>Rhabditina</taxon>
        <taxon>Diplogasteromorpha</taxon>
        <taxon>Diplogasteroidea</taxon>
        <taxon>Neodiplogasteridae</taxon>
        <taxon>Pristionchus</taxon>
    </lineage>
</organism>
<dbReference type="PANTHER" id="PTHR20905">
    <property type="entry name" value="N-ACETYLTRANSFERASE-RELATED"/>
    <property type="match status" value="1"/>
</dbReference>
<dbReference type="GO" id="GO:0008080">
    <property type="term" value="F:N-acetyltransferase activity"/>
    <property type="evidence" value="ECO:0007669"/>
    <property type="project" value="TreeGrafter"/>
</dbReference>
<dbReference type="AlphaFoldDB" id="A0AAN5CEU6"/>
<feature type="non-terminal residue" evidence="1">
    <location>
        <position position="140"/>
    </location>
</feature>
<proteinExistence type="predicted"/>
<dbReference type="Gene3D" id="3.40.630.30">
    <property type="match status" value="1"/>
</dbReference>
<dbReference type="Proteomes" id="UP001328107">
    <property type="component" value="Unassembled WGS sequence"/>
</dbReference>